<gene>
    <name evidence="1" type="ORF">SAMN05216219_1520</name>
</gene>
<evidence type="ECO:0008006" key="3">
    <source>
        <dbReference type="Google" id="ProtNLM"/>
    </source>
</evidence>
<dbReference type="STRING" id="995034.SAMN05216219_1520"/>
<dbReference type="EMBL" id="FOVM01000003">
    <property type="protein sequence ID" value="SFN62772.1"/>
    <property type="molecule type" value="Genomic_DNA"/>
</dbReference>
<evidence type="ECO:0000313" key="2">
    <source>
        <dbReference type="Proteomes" id="UP000198867"/>
    </source>
</evidence>
<name>A0A1I5AK59_9MICO</name>
<sequence>MARPRLTIGTFGDITTRVMPSGRFEARTRYRDWDGRARQVQATGATAKAAEGALKAKLAERSLFRPADTSLTPDSLFADLVAYWLNDIDLEGRISKTTRNLYERNMRTLVSPAFDSLTLREMCGPVRSVHQTAGEALLQPRQAGPGGVAARLGTGGAA</sequence>
<keyword evidence="2" id="KW-1185">Reference proteome</keyword>
<evidence type="ECO:0000313" key="1">
    <source>
        <dbReference type="EMBL" id="SFN62772.1"/>
    </source>
</evidence>
<protein>
    <recommendedName>
        <fullName evidence="3">Phage integrase, N-terminal SAM-like domain</fullName>
    </recommendedName>
</protein>
<dbReference type="Proteomes" id="UP000198867">
    <property type="component" value="Unassembled WGS sequence"/>
</dbReference>
<organism evidence="1 2">
    <name type="scientific">Mycetocola miduiensis</name>
    <dbReference type="NCBI Taxonomy" id="995034"/>
    <lineage>
        <taxon>Bacteria</taxon>
        <taxon>Bacillati</taxon>
        <taxon>Actinomycetota</taxon>
        <taxon>Actinomycetes</taxon>
        <taxon>Micrococcales</taxon>
        <taxon>Microbacteriaceae</taxon>
        <taxon>Mycetocola</taxon>
    </lineage>
</organism>
<accession>A0A1I5AK59</accession>
<proteinExistence type="predicted"/>
<reference evidence="2" key="1">
    <citation type="submission" date="2016-10" db="EMBL/GenBank/DDBJ databases">
        <authorList>
            <person name="Varghese N."/>
            <person name="Submissions S."/>
        </authorList>
    </citation>
    <scope>NUCLEOTIDE SEQUENCE [LARGE SCALE GENOMIC DNA]</scope>
    <source>
        <strain evidence="2">CGMCC 1.11101</strain>
    </source>
</reference>
<dbReference type="AlphaFoldDB" id="A0A1I5AK59"/>